<dbReference type="Proteomes" id="UP000195137">
    <property type="component" value="Unassembled WGS sequence"/>
</dbReference>
<dbReference type="Pfam" id="PF26356">
    <property type="entry name" value="Pelota_N"/>
    <property type="match status" value="1"/>
</dbReference>
<comment type="similarity">
    <text evidence="3 9">Belongs to the eukaryotic release factor 1 family. Pelota subfamily.</text>
</comment>
<dbReference type="PANTHER" id="PTHR10853">
    <property type="entry name" value="PELOTA"/>
    <property type="match status" value="1"/>
</dbReference>
<dbReference type="Pfam" id="PF03464">
    <property type="entry name" value="eRF1_2"/>
    <property type="match status" value="1"/>
</dbReference>
<dbReference type="NCBIfam" id="TIGR00111">
    <property type="entry name" value="pelota"/>
    <property type="match status" value="1"/>
</dbReference>
<dbReference type="InterPro" id="IPR042226">
    <property type="entry name" value="eFR1_2_sf"/>
</dbReference>
<keyword evidence="6 9" id="KW-0479">Metal-binding</keyword>
<comment type="subunit">
    <text evidence="9">Monomer.</text>
</comment>
<gene>
    <name evidence="9" type="primary">pelA</name>
    <name evidence="11" type="ORF">AMET1_0872</name>
</gene>
<dbReference type="OrthoDB" id="31300at2157"/>
<dbReference type="InterPro" id="IPR029064">
    <property type="entry name" value="Ribosomal_eL30-like_sf"/>
</dbReference>
<comment type="subcellular location">
    <subcellularLocation>
        <location evidence="2 9">Cytoplasm</location>
    </subcellularLocation>
</comment>
<reference evidence="11 12" key="1">
    <citation type="submission" date="2016-12" db="EMBL/GenBank/DDBJ databases">
        <title>Discovery of methanogenic haloarchaea.</title>
        <authorList>
            <person name="Sorokin D.Y."/>
            <person name="Makarova K.S."/>
            <person name="Abbas B."/>
            <person name="Ferrer M."/>
            <person name="Golyshin P.N."/>
        </authorList>
    </citation>
    <scope>NUCLEOTIDE SEQUENCE [LARGE SCALE GENOMIC DNA]</scope>
    <source>
        <strain evidence="11">AMET1</strain>
    </source>
</reference>
<evidence type="ECO:0000256" key="8">
    <source>
        <dbReference type="ARBA" id="ARBA00022801"/>
    </source>
</evidence>
<evidence type="ECO:0000256" key="6">
    <source>
        <dbReference type="ARBA" id="ARBA00022723"/>
    </source>
</evidence>
<keyword evidence="7 9" id="KW-0255">Endonuclease</keyword>
<comment type="function">
    <text evidence="9">May function in recognizing stalled ribosomes, interact with stem-loop structures in stalled mRNA molecules, and effect endonucleolytic cleavage of the mRNA. May play a role in the release non-functional ribosomes and degradation of damaged mRNAs. Has endoribonuclease activity.</text>
</comment>
<feature type="domain" description="eRF1/Pelota-like N-terminal" evidence="10">
    <location>
        <begin position="1"/>
        <end position="127"/>
    </location>
</feature>
<dbReference type="GO" id="GO:0070651">
    <property type="term" value="P:nonfunctional rRNA decay"/>
    <property type="evidence" value="ECO:0007669"/>
    <property type="project" value="TreeGrafter"/>
</dbReference>
<dbReference type="HAMAP" id="MF_01853">
    <property type="entry name" value="PelO"/>
    <property type="match status" value="1"/>
</dbReference>
<keyword evidence="8 9" id="KW-0378">Hydrolase</keyword>
<dbReference type="InterPro" id="IPR005142">
    <property type="entry name" value="eRF1_3"/>
</dbReference>
<dbReference type="InterPro" id="IPR023521">
    <property type="entry name" value="Pelota_arc"/>
</dbReference>
<accession>A0A1Y3GCU4</accession>
<comment type="caution">
    <text evidence="11">The sequence shown here is derived from an EMBL/GenBank/DDBJ whole genome shotgun (WGS) entry which is preliminary data.</text>
</comment>
<dbReference type="InterPro" id="IPR038069">
    <property type="entry name" value="Pelota/DOM34_N"/>
</dbReference>
<dbReference type="PANTHER" id="PTHR10853:SF0">
    <property type="entry name" value="PROTEIN PELOTA HOMOLOG"/>
    <property type="match status" value="1"/>
</dbReference>
<name>A0A1Y3GCU4_9EURY</name>
<dbReference type="GO" id="GO:0032790">
    <property type="term" value="P:ribosome disassembly"/>
    <property type="evidence" value="ECO:0007669"/>
    <property type="project" value="TreeGrafter"/>
</dbReference>
<keyword evidence="12" id="KW-1185">Reference proteome</keyword>
<dbReference type="GO" id="GO:0004519">
    <property type="term" value="F:endonuclease activity"/>
    <property type="evidence" value="ECO:0007669"/>
    <property type="project" value="UniProtKB-UniRule"/>
</dbReference>
<dbReference type="SUPFAM" id="SSF53137">
    <property type="entry name" value="Translational machinery components"/>
    <property type="match status" value="1"/>
</dbReference>
<keyword evidence="4 9" id="KW-0963">Cytoplasm</keyword>
<dbReference type="Gene3D" id="2.30.30.870">
    <property type="entry name" value="Pelota, domain A"/>
    <property type="match status" value="1"/>
</dbReference>
<comment type="cofactor">
    <cofactor evidence="1 9">
        <name>a divalent metal cation</name>
        <dbReference type="ChEBI" id="CHEBI:60240"/>
    </cofactor>
</comment>
<dbReference type="InterPro" id="IPR058547">
    <property type="entry name" value="Pelota_N"/>
</dbReference>
<dbReference type="RefSeq" id="WP_086637246.1">
    <property type="nucleotide sequence ID" value="NZ_MRZU01000003.1"/>
</dbReference>
<dbReference type="InterPro" id="IPR005140">
    <property type="entry name" value="eRF1_Pelota-like_N"/>
</dbReference>
<proteinExistence type="inferred from homology"/>
<dbReference type="GO" id="GO:0071025">
    <property type="term" value="P:RNA surveillance"/>
    <property type="evidence" value="ECO:0007669"/>
    <property type="project" value="InterPro"/>
</dbReference>
<evidence type="ECO:0000256" key="9">
    <source>
        <dbReference type="HAMAP-Rule" id="MF_01853"/>
    </source>
</evidence>
<organism evidence="11 12">
    <name type="scientific">Methanonatronarchaeum thermophilum</name>
    <dbReference type="NCBI Taxonomy" id="1927129"/>
    <lineage>
        <taxon>Archaea</taxon>
        <taxon>Methanobacteriati</taxon>
        <taxon>Methanobacteriota</taxon>
        <taxon>Methanonatronarchaeia</taxon>
        <taxon>Methanonatronarchaeales</taxon>
        <taxon>Methanonatronarchaeaceae</taxon>
        <taxon>Methanonatronarchaeum</taxon>
    </lineage>
</organism>
<dbReference type="InterPro" id="IPR004405">
    <property type="entry name" value="TF_pelota"/>
</dbReference>
<dbReference type="SMART" id="SM01194">
    <property type="entry name" value="eRF1_1"/>
    <property type="match status" value="1"/>
</dbReference>
<dbReference type="GO" id="GO:0070481">
    <property type="term" value="P:nuclear-transcribed mRNA catabolic process, non-stop decay"/>
    <property type="evidence" value="ECO:0007669"/>
    <property type="project" value="InterPro"/>
</dbReference>
<dbReference type="Gene3D" id="3.30.420.60">
    <property type="entry name" value="eRF1 domain 2"/>
    <property type="match status" value="1"/>
</dbReference>
<dbReference type="GO" id="GO:0046872">
    <property type="term" value="F:metal ion binding"/>
    <property type="evidence" value="ECO:0007669"/>
    <property type="project" value="UniProtKB-UniRule"/>
</dbReference>
<dbReference type="EMBL" id="MRZU01000003">
    <property type="protein sequence ID" value="OUJ19219.1"/>
    <property type="molecule type" value="Genomic_DNA"/>
</dbReference>
<evidence type="ECO:0000256" key="7">
    <source>
        <dbReference type="ARBA" id="ARBA00022759"/>
    </source>
</evidence>
<sequence>MQIRHKNLEEGVLKIVPENVDDYWTIRNIIENGDYVRSLTFRSPEDADDKIRPEGRKKQAIKLTIEVNEIEYQDFSNRLRISGEIREGKEDYIGRHHTINVEENKQLTIKKENWKKDQLERIETAVKESKKPNILVIAIEEGEATLGTIQRHGIGETTTIKSGSGKNLDGSTNKRKDFFGEINKILKRTTQTKNINNIVLAGPGFTKDDLYKYLIDKTPELKQKIVKEDTSSGGEGGIHEAIKRGAIQRIWKESRITQEANLIDKLLTEIAKNGKATYGKEEVERAIKLGAVKKLIITENTLREKRQEGTEIENLLEKTTQQGGENTVISSKFEPGEKLEALGGIAALLRFKT</sequence>
<evidence type="ECO:0000256" key="5">
    <source>
        <dbReference type="ARBA" id="ARBA00022722"/>
    </source>
</evidence>
<comment type="domain">
    <text evidence="9">The N-terminal domain has the RNA-binding Sm fold. It harbors the endoribonuclease activity.</text>
</comment>
<dbReference type="GO" id="GO:0070966">
    <property type="term" value="P:nuclear-transcribed mRNA catabolic process, no-go decay"/>
    <property type="evidence" value="ECO:0007669"/>
    <property type="project" value="InterPro"/>
</dbReference>
<protein>
    <recommendedName>
        <fullName evidence="9">Protein pelota homolog</fullName>
        <ecNumber evidence="9">3.1.-.-</ecNumber>
    </recommendedName>
</protein>
<dbReference type="InterPro" id="IPR005141">
    <property type="entry name" value="eRF1_2"/>
</dbReference>
<dbReference type="SUPFAM" id="SSF159065">
    <property type="entry name" value="Dom34/Pelota N-terminal domain-like"/>
    <property type="match status" value="1"/>
</dbReference>
<dbReference type="Pfam" id="PF03465">
    <property type="entry name" value="eRF1_3"/>
    <property type="match status" value="1"/>
</dbReference>
<keyword evidence="5 9" id="KW-0540">Nuclease</keyword>
<dbReference type="SUPFAM" id="SSF55315">
    <property type="entry name" value="L30e-like"/>
    <property type="match status" value="1"/>
</dbReference>
<dbReference type="GO" id="GO:0016787">
    <property type="term" value="F:hydrolase activity"/>
    <property type="evidence" value="ECO:0007669"/>
    <property type="project" value="UniProtKB-KW"/>
</dbReference>
<dbReference type="AlphaFoldDB" id="A0A1Y3GCU4"/>
<dbReference type="GO" id="GO:0005737">
    <property type="term" value="C:cytoplasm"/>
    <property type="evidence" value="ECO:0007669"/>
    <property type="project" value="UniProtKB-SubCell"/>
</dbReference>
<evidence type="ECO:0000313" key="12">
    <source>
        <dbReference type="Proteomes" id="UP000195137"/>
    </source>
</evidence>
<evidence type="ECO:0000256" key="2">
    <source>
        <dbReference type="ARBA" id="ARBA00004496"/>
    </source>
</evidence>
<evidence type="ECO:0000256" key="1">
    <source>
        <dbReference type="ARBA" id="ARBA00001968"/>
    </source>
</evidence>
<evidence type="ECO:0000259" key="10">
    <source>
        <dbReference type="SMART" id="SM01194"/>
    </source>
</evidence>
<dbReference type="EC" id="3.1.-.-" evidence="9"/>
<dbReference type="Gene3D" id="3.30.1330.30">
    <property type="match status" value="1"/>
</dbReference>
<evidence type="ECO:0000313" key="11">
    <source>
        <dbReference type="EMBL" id="OUJ19219.1"/>
    </source>
</evidence>
<evidence type="ECO:0000256" key="3">
    <source>
        <dbReference type="ARBA" id="ARBA00009504"/>
    </source>
</evidence>
<evidence type="ECO:0000256" key="4">
    <source>
        <dbReference type="ARBA" id="ARBA00022490"/>
    </source>
</evidence>